<evidence type="ECO:0000313" key="2">
    <source>
        <dbReference type="EMBL" id="PWZ05508.1"/>
    </source>
</evidence>
<feature type="compositionally biased region" description="Acidic residues" evidence="1">
    <location>
        <begin position="408"/>
        <end position="421"/>
    </location>
</feature>
<proteinExistence type="predicted"/>
<accession>A0A3L6DAX1</accession>
<evidence type="ECO:0000256" key="1">
    <source>
        <dbReference type="SAM" id="MobiDB-lite"/>
    </source>
</evidence>
<dbReference type="PANTHER" id="PTHR33170:SF41">
    <property type="entry name" value="CCHC-TYPE DOMAIN-CONTAINING PROTEIN"/>
    <property type="match status" value="1"/>
</dbReference>
<feature type="compositionally biased region" description="Basic residues" evidence="1">
    <location>
        <begin position="659"/>
        <end position="668"/>
    </location>
</feature>
<dbReference type="PANTHER" id="PTHR33170">
    <property type="entry name" value="DUF4283 DOMAIN-CONTAINING PROTEIN-RELATED"/>
    <property type="match status" value="1"/>
</dbReference>
<evidence type="ECO:0000313" key="3">
    <source>
        <dbReference type="Proteomes" id="UP000251960"/>
    </source>
</evidence>
<feature type="compositionally biased region" description="Basic and acidic residues" evidence="1">
    <location>
        <begin position="520"/>
        <end position="536"/>
    </location>
</feature>
<evidence type="ECO:0008006" key="4">
    <source>
        <dbReference type="Google" id="ProtNLM"/>
    </source>
</evidence>
<feature type="compositionally biased region" description="Polar residues" evidence="1">
    <location>
        <begin position="454"/>
        <end position="463"/>
    </location>
</feature>
<gene>
    <name evidence="2" type="ORF">Zm00014a_031941</name>
</gene>
<dbReference type="ExpressionAtlas" id="A0A3L6DAX1">
    <property type="expression patterns" value="baseline and differential"/>
</dbReference>
<reference evidence="2 3" key="1">
    <citation type="journal article" date="2018" name="Nat. Genet.">
        <title>Extensive intraspecific gene order and gene structural variations between Mo17 and other maize genomes.</title>
        <authorList>
            <person name="Sun S."/>
            <person name="Zhou Y."/>
            <person name="Chen J."/>
            <person name="Shi J."/>
            <person name="Zhao H."/>
            <person name="Zhao H."/>
            <person name="Song W."/>
            <person name="Zhang M."/>
            <person name="Cui Y."/>
            <person name="Dong X."/>
            <person name="Liu H."/>
            <person name="Ma X."/>
            <person name="Jiao Y."/>
            <person name="Wang B."/>
            <person name="Wei X."/>
            <person name="Stein J.C."/>
            <person name="Glaubitz J.C."/>
            <person name="Lu F."/>
            <person name="Yu G."/>
            <person name="Liang C."/>
            <person name="Fengler K."/>
            <person name="Li B."/>
            <person name="Rafalski A."/>
            <person name="Schnable P.S."/>
            <person name="Ware D.H."/>
            <person name="Buckler E.S."/>
            <person name="Lai J."/>
        </authorList>
    </citation>
    <scope>NUCLEOTIDE SEQUENCE [LARGE SCALE GENOMIC DNA]</scope>
    <source>
        <strain evidence="3">cv. Missouri 17</strain>
        <tissue evidence="2">Seedling</tissue>
    </source>
</reference>
<comment type="caution">
    <text evidence="2">The sequence shown here is derived from an EMBL/GenBank/DDBJ whole genome shotgun (WGS) entry which is preliminary data.</text>
</comment>
<organism evidence="2 3">
    <name type="scientific">Zea mays</name>
    <name type="common">Maize</name>
    <dbReference type="NCBI Taxonomy" id="4577"/>
    <lineage>
        <taxon>Eukaryota</taxon>
        <taxon>Viridiplantae</taxon>
        <taxon>Streptophyta</taxon>
        <taxon>Embryophyta</taxon>
        <taxon>Tracheophyta</taxon>
        <taxon>Spermatophyta</taxon>
        <taxon>Magnoliopsida</taxon>
        <taxon>Liliopsida</taxon>
        <taxon>Poales</taxon>
        <taxon>Poaceae</taxon>
        <taxon>PACMAD clade</taxon>
        <taxon>Panicoideae</taxon>
        <taxon>Andropogonodae</taxon>
        <taxon>Andropogoneae</taxon>
        <taxon>Tripsacinae</taxon>
        <taxon>Zea</taxon>
    </lineage>
</organism>
<protein>
    <recommendedName>
        <fullName evidence="4">CCHC-type domain-containing protein</fullName>
    </recommendedName>
</protein>
<feature type="region of interest" description="Disordered" evidence="1">
    <location>
        <begin position="404"/>
        <end position="473"/>
    </location>
</feature>
<feature type="region of interest" description="Disordered" evidence="1">
    <location>
        <begin position="646"/>
        <end position="668"/>
    </location>
</feature>
<sequence length="668" mass="72207">MRRGGGRGLHNFWCGGRGTSTEGRIIRDRAAQVQIRDGGSHGRSVPGGVVSTCAAGKRQGALVSSPVVPDVSKAVDLLHQAFAAANGSGSAANHVPDSTWDQIVSLLQLPDGRSNASASTRRDAVGSNLGPHRSSKLGTINEISKPSHLDDQVGSSALQVAKEKVPFCFSCKTKGHQLSECNIELFCEVCDVKTHLTSKCLVVRTCKTFAAPCGYVVDGLGFYYIPQPTPVKSKQGSCVGIVTVVEGSMTEEQITSELRRLVATEWDWSVKGFGNNVFSTGFPSMGELQRMIEWGTFHTKFGAKMQVKDEGSGEEIKYVMPKVWVQFTGLPKELREYPVIWAVGSMLGISKEVDMVFTRKFDRARLQVAVLDPYLIPQYVDVVIGDYIYELKFKVELAVDGDQPLPMDMDDSGANDDDEFQDQNKEGSLGEKGSRGSVLLDQSNGSTGAVDMASSAQQNNKVGTKSGRDGGPVATHCLARVDLAQPQETGSDVGIVSVEALGGIQEVTGIVHDLRRSKRRADSVSEHSLDRAEKLKAGNNLDDLPSKGNGDTFVDFPDNIISESLKSIGILAGSNPSSVSMSISLLKQLETNRGKDQRKSNYKNALADLLEKEVEEEEELDSFILNNLCGDSMQDVMDGNDELIISARTKPPSHGPQLSKRRSGSNIY</sequence>
<dbReference type="Proteomes" id="UP000251960">
    <property type="component" value="Chromosome 9"/>
</dbReference>
<feature type="compositionally biased region" description="Basic and acidic residues" evidence="1">
    <location>
        <begin position="422"/>
        <end position="434"/>
    </location>
</feature>
<feature type="region of interest" description="Disordered" evidence="1">
    <location>
        <begin position="515"/>
        <end position="549"/>
    </location>
</feature>
<dbReference type="AlphaFoldDB" id="A0A3L6DAX1"/>
<dbReference type="EMBL" id="NCVQ01000010">
    <property type="protein sequence ID" value="PWZ05508.1"/>
    <property type="molecule type" value="Genomic_DNA"/>
</dbReference>
<name>A0A3L6DAX1_MAIZE</name>